<dbReference type="InterPro" id="IPR051821">
    <property type="entry name" value="Asp/Asn_beta-hydroxylase"/>
</dbReference>
<dbReference type="GO" id="GO:0051213">
    <property type="term" value="F:dioxygenase activity"/>
    <property type="evidence" value="ECO:0007669"/>
    <property type="project" value="UniProtKB-KW"/>
</dbReference>
<evidence type="ECO:0000313" key="5">
    <source>
        <dbReference type="EMBL" id="QJR14481.1"/>
    </source>
</evidence>
<keyword evidence="2" id="KW-0223">Dioxygenase</keyword>
<dbReference type="InterPro" id="IPR007803">
    <property type="entry name" value="Asp/Arg/Pro-Hydrxlase"/>
</dbReference>
<comment type="similarity">
    <text evidence="1">Belongs to the aspartyl/asparaginyl beta-hydroxylase family.</text>
</comment>
<evidence type="ECO:0000256" key="3">
    <source>
        <dbReference type="ARBA" id="ARBA00023002"/>
    </source>
</evidence>
<dbReference type="PANTHER" id="PTHR46332:SF5">
    <property type="entry name" value="ASPARTATE BETA-HYDROXYLASE DOMAIN CONTAINING 2"/>
    <property type="match status" value="1"/>
</dbReference>
<dbReference type="PANTHER" id="PTHR46332">
    <property type="entry name" value="ASPARTATE BETA-HYDROXYLASE DOMAIN-CONTAINING PROTEIN 2"/>
    <property type="match status" value="1"/>
</dbReference>
<dbReference type="KEGG" id="upl:DSM104440_01279"/>
<dbReference type="Proteomes" id="UP000503096">
    <property type="component" value="Chromosome"/>
</dbReference>
<evidence type="ECO:0000256" key="2">
    <source>
        <dbReference type="ARBA" id="ARBA00022964"/>
    </source>
</evidence>
<dbReference type="GO" id="GO:0016020">
    <property type="term" value="C:membrane"/>
    <property type="evidence" value="ECO:0007669"/>
    <property type="project" value="TreeGrafter"/>
</dbReference>
<feature type="domain" description="Aspartyl/asparaginy/proline hydroxylase" evidence="4">
    <location>
        <begin position="206"/>
        <end position="369"/>
    </location>
</feature>
<dbReference type="InterPro" id="IPR011990">
    <property type="entry name" value="TPR-like_helical_dom_sf"/>
</dbReference>
<dbReference type="Gene3D" id="1.25.40.10">
    <property type="entry name" value="Tetratricopeptide repeat domain"/>
    <property type="match status" value="1"/>
</dbReference>
<gene>
    <name evidence="5" type="ORF">DSM104440_01279</name>
</gene>
<proteinExistence type="inferred from homology"/>
<dbReference type="InParanoid" id="A0A6M4H4E0"/>
<dbReference type="InterPro" id="IPR027443">
    <property type="entry name" value="IPNS-like_sf"/>
</dbReference>
<keyword evidence="3" id="KW-0560">Oxidoreductase</keyword>
<dbReference type="AlphaFoldDB" id="A0A6M4H4E0"/>
<dbReference type="SUPFAM" id="SSF48452">
    <property type="entry name" value="TPR-like"/>
    <property type="match status" value="1"/>
</dbReference>
<dbReference type="SUPFAM" id="SSF51197">
    <property type="entry name" value="Clavaminate synthase-like"/>
    <property type="match status" value="1"/>
</dbReference>
<reference evidence="5 6" key="1">
    <citation type="submission" date="2020-04" db="EMBL/GenBank/DDBJ databases">
        <title>Usitatibacter rugosus gen. nov., sp. nov. and Usitatibacter palustris sp. nov., novel members of Usitatibacteraceae fam. nov. within the order Nitrosomonadales isolated from soil.</title>
        <authorList>
            <person name="Huber K.J."/>
            <person name="Neumann-Schaal M."/>
            <person name="Geppert A."/>
            <person name="Luckner M."/>
            <person name="Wanner G."/>
            <person name="Overmann J."/>
        </authorList>
    </citation>
    <scope>NUCLEOTIDE SEQUENCE [LARGE SCALE GENOMIC DNA]</scope>
    <source>
        <strain evidence="5 6">Swamp67</strain>
    </source>
</reference>
<evidence type="ECO:0000259" key="4">
    <source>
        <dbReference type="Pfam" id="PF05118"/>
    </source>
</evidence>
<protein>
    <recommendedName>
        <fullName evidence="4">Aspartyl/asparaginy/proline hydroxylase domain-containing protein</fullName>
    </recommendedName>
</protein>
<dbReference type="Gene3D" id="2.60.120.330">
    <property type="entry name" value="B-lactam Antibiotic, Isopenicillin N Synthase, Chain"/>
    <property type="match status" value="1"/>
</dbReference>
<name>A0A6M4H4E0_9PROT</name>
<dbReference type="EMBL" id="CP053073">
    <property type="protein sequence ID" value="QJR14481.1"/>
    <property type="molecule type" value="Genomic_DNA"/>
</dbReference>
<keyword evidence="6" id="KW-1185">Reference proteome</keyword>
<organism evidence="5 6">
    <name type="scientific">Usitatibacter palustris</name>
    <dbReference type="NCBI Taxonomy" id="2732487"/>
    <lineage>
        <taxon>Bacteria</taxon>
        <taxon>Pseudomonadati</taxon>
        <taxon>Pseudomonadota</taxon>
        <taxon>Betaproteobacteria</taxon>
        <taxon>Nitrosomonadales</taxon>
        <taxon>Usitatibacteraceae</taxon>
        <taxon>Usitatibacter</taxon>
    </lineage>
</organism>
<evidence type="ECO:0000313" key="6">
    <source>
        <dbReference type="Proteomes" id="UP000503096"/>
    </source>
</evidence>
<accession>A0A6M4H4E0</accession>
<evidence type="ECO:0000256" key="1">
    <source>
        <dbReference type="ARBA" id="ARBA00007730"/>
    </source>
</evidence>
<dbReference type="Pfam" id="PF05118">
    <property type="entry name" value="Asp_Arg_Hydrox"/>
    <property type="match status" value="1"/>
</dbReference>
<sequence length="401" mass="44166">MAQVQELAPGHPGVLNAAGMRELIRGEPAAARPLLEKAVAADSGSATLWLNLALANRDLRDDAGEAAALERALVADPRFYPALLQKARLFERQGKTKQAAFLYQAFLFCLPPGDGHPPALQAAVAHARQAVEGHLKATEAFLEGRLKEAKARHPGERMERVEACYETLMGRRGLYMPAPTFMQFPRLPAIEFPDCAEYPWLDAFEAATPEIRAEAQAAFSQASQDFQPYISKPVGAPLDQWGELNDSRRWSSYFLLKNGKPVDEHLARCPRTAALLKVAPLCDVPMHAPTAFFSVLAPKTRIPPHTGVTNTRFIVHLPLVVPAGCGFRVGAEKREWREGKAWVFDDTFEHEAWNDSDVPRIILIFDVWNSFLTAAERDLVSVITHGVQEFGEGASPFAQGG</sequence>